<dbReference type="PRINTS" id="PR02088">
    <property type="entry name" value="HAUSAUGMINL2"/>
</dbReference>
<dbReference type="PANTHER" id="PTHR16039">
    <property type="entry name" value="HAUS AUGMIN-LIKE COMPLEX SUBUNIT 2"/>
    <property type="match status" value="1"/>
</dbReference>
<dbReference type="GO" id="GO:0070652">
    <property type="term" value="C:HAUS complex"/>
    <property type="evidence" value="ECO:0007669"/>
    <property type="project" value="InterPro"/>
</dbReference>
<dbReference type="GO" id="GO:0007098">
    <property type="term" value="P:centrosome cycle"/>
    <property type="evidence" value="ECO:0007669"/>
    <property type="project" value="InterPro"/>
</dbReference>
<dbReference type="InParanoid" id="A0A4W3JFK4"/>
<dbReference type="GO" id="GO:0005813">
    <property type="term" value="C:centrosome"/>
    <property type="evidence" value="ECO:0007669"/>
    <property type="project" value="TreeGrafter"/>
</dbReference>
<reference evidence="2" key="2">
    <citation type="journal article" date="2007" name="PLoS Biol.">
        <title>Survey sequencing and comparative analysis of the elephant shark (Callorhinchus milii) genome.</title>
        <authorList>
            <person name="Venkatesh B."/>
            <person name="Kirkness E.F."/>
            <person name="Loh Y.H."/>
            <person name="Halpern A.L."/>
            <person name="Lee A.P."/>
            <person name="Johnson J."/>
            <person name="Dandona N."/>
            <person name="Viswanathan L.D."/>
            <person name="Tay A."/>
            <person name="Venter J.C."/>
            <person name="Strausberg R.L."/>
            <person name="Brenner S."/>
        </authorList>
    </citation>
    <scope>NUCLEOTIDE SEQUENCE [LARGE SCALE GENOMIC DNA]</scope>
</reference>
<dbReference type="AlphaFoldDB" id="A0A4W3JFK4"/>
<dbReference type="PANTHER" id="PTHR16039:SF1">
    <property type="entry name" value="HAUS AUGMIN-LIKE COMPLEX SUBUNIT 2"/>
    <property type="match status" value="1"/>
</dbReference>
<dbReference type="Ensembl" id="ENSCMIT00000041712.1">
    <property type="protein sequence ID" value="ENSCMIP00000041132.1"/>
    <property type="gene ID" value="ENSCMIG00000017149.1"/>
</dbReference>
<proteinExistence type="predicted"/>
<dbReference type="GeneTree" id="ENSGT00390000004927"/>
<dbReference type="GO" id="GO:0051225">
    <property type="term" value="P:spindle assembly"/>
    <property type="evidence" value="ECO:0007669"/>
    <property type="project" value="InterPro"/>
</dbReference>
<reference evidence="1" key="4">
    <citation type="submission" date="2025-08" db="UniProtKB">
        <authorList>
            <consortium name="Ensembl"/>
        </authorList>
    </citation>
    <scope>IDENTIFICATION</scope>
</reference>
<dbReference type="InterPro" id="IPR028346">
    <property type="entry name" value="HAUS2"/>
</dbReference>
<dbReference type="STRING" id="7868.ENSCMIP00000041132"/>
<name>A0A4W3JFK4_CALMI</name>
<reference evidence="2" key="3">
    <citation type="journal article" date="2014" name="Nature">
        <title>Elephant shark genome provides unique insights into gnathostome evolution.</title>
        <authorList>
            <consortium name="International Elephant Shark Genome Sequencing Consortium"/>
            <person name="Venkatesh B."/>
            <person name="Lee A.P."/>
            <person name="Ravi V."/>
            <person name="Maurya A.K."/>
            <person name="Lian M.M."/>
            <person name="Swann J.B."/>
            <person name="Ohta Y."/>
            <person name="Flajnik M.F."/>
            <person name="Sutoh Y."/>
            <person name="Kasahara M."/>
            <person name="Hoon S."/>
            <person name="Gangu V."/>
            <person name="Roy S.W."/>
            <person name="Irimia M."/>
            <person name="Korzh V."/>
            <person name="Kondrychyn I."/>
            <person name="Lim Z.W."/>
            <person name="Tay B.H."/>
            <person name="Tohari S."/>
            <person name="Kong K.W."/>
            <person name="Ho S."/>
            <person name="Lorente-Galdos B."/>
            <person name="Quilez J."/>
            <person name="Marques-Bonet T."/>
            <person name="Raney B.J."/>
            <person name="Ingham P.W."/>
            <person name="Tay A."/>
            <person name="Hillier L.W."/>
            <person name="Minx P."/>
            <person name="Boehm T."/>
            <person name="Wilson R.K."/>
            <person name="Brenner S."/>
            <person name="Warren W.C."/>
        </authorList>
    </citation>
    <scope>NUCLEOTIDE SEQUENCE [LARGE SCALE GENOMIC DNA]</scope>
</reference>
<keyword evidence="2" id="KW-1185">Reference proteome</keyword>
<evidence type="ECO:0000313" key="1">
    <source>
        <dbReference type="Ensembl" id="ENSCMIP00000041132.1"/>
    </source>
</evidence>
<dbReference type="Pfam" id="PF15003">
    <property type="entry name" value="HAUS2"/>
    <property type="match status" value="1"/>
</dbReference>
<dbReference type="Proteomes" id="UP000314986">
    <property type="component" value="Unassembled WGS sequence"/>
</dbReference>
<reference evidence="1" key="5">
    <citation type="submission" date="2025-09" db="UniProtKB">
        <authorList>
            <consortium name="Ensembl"/>
        </authorList>
    </citation>
    <scope>IDENTIFICATION</scope>
</reference>
<dbReference type="OMA" id="HQWDLSP"/>
<accession>A0A4W3JFK4</accession>
<dbReference type="GO" id="GO:0007020">
    <property type="term" value="P:microtubule nucleation"/>
    <property type="evidence" value="ECO:0007669"/>
    <property type="project" value="TreeGrafter"/>
</dbReference>
<organism evidence="1 2">
    <name type="scientific">Callorhinchus milii</name>
    <name type="common">Ghost shark</name>
    <dbReference type="NCBI Taxonomy" id="7868"/>
    <lineage>
        <taxon>Eukaryota</taxon>
        <taxon>Metazoa</taxon>
        <taxon>Chordata</taxon>
        <taxon>Craniata</taxon>
        <taxon>Vertebrata</taxon>
        <taxon>Chondrichthyes</taxon>
        <taxon>Holocephali</taxon>
        <taxon>Chimaeriformes</taxon>
        <taxon>Callorhinchidae</taxon>
        <taxon>Callorhinchus</taxon>
    </lineage>
</organism>
<sequence>MFQSTLAVSHGDCEGSVPFVQRFRFMDAASSTRARIEQMSLETQVLELQEATALITHPSCLTMKRDELQRMNRHLEAVLRQEVELRQRLVRPLCGQSLPVEAPYHRYVVEILPMMTSVIEEVESHLKALSMASQIQQKTEHVEGLATSEVSVLLEVKALADLVLKWRAQQKMVPSAE</sequence>
<protein>
    <submittedName>
        <fullName evidence="1">HAUS augmin like complex subunit 2</fullName>
    </submittedName>
</protein>
<dbReference type="GO" id="GO:1990498">
    <property type="term" value="C:mitotic spindle microtubule"/>
    <property type="evidence" value="ECO:0007669"/>
    <property type="project" value="TreeGrafter"/>
</dbReference>
<reference evidence="2" key="1">
    <citation type="journal article" date="2006" name="Science">
        <title>Ancient noncoding elements conserved in the human genome.</title>
        <authorList>
            <person name="Venkatesh B."/>
            <person name="Kirkness E.F."/>
            <person name="Loh Y.H."/>
            <person name="Halpern A.L."/>
            <person name="Lee A.P."/>
            <person name="Johnson J."/>
            <person name="Dandona N."/>
            <person name="Viswanathan L.D."/>
            <person name="Tay A."/>
            <person name="Venter J.C."/>
            <person name="Strausberg R.L."/>
            <person name="Brenner S."/>
        </authorList>
    </citation>
    <scope>NUCLEOTIDE SEQUENCE [LARGE SCALE GENOMIC DNA]</scope>
</reference>
<dbReference type="InterPro" id="IPR026242">
    <property type="entry name" value="HAUS2_metazoa"/>
</dbReference>
<evidence type="ECO:0000313" key="2">
    <source>
        <dbReference type="Proteomes" id="UP000314986"/>
    </source>
</evidence>